<name>A0A209A2Z2_YERIN</name>
<gene>
    <name evidence="1" type="ORF">CBW57_09930</name>
</gene>
<accession>A0A209A2Z2</accession>
<dbReference type="AlphaFoldDB" id="A0A209A2Z2"/>
<comment type="caution">
    <text evidence="1">The sequence shown here is derived from an EMBL/GenBank/DDBJ whole genome shotgun (WGS) entry which is preliminary data.</text>
</comment>
<evidence type="ECO:0000313" key="1">
    <source>
        <dbReference type="EMBL" id="OVZ87100.1"/>
    </source>
</evidence>
<reference evidence="1 2" key="1">
    <citation type="submission" date="2017-05" db="EMBL/GenBank/DDBJ databases">
        <title>Whole genome sequencing of Yersinia kristensenii.</title>
        <authorList>
            <person name="Campioni F."/>
        </authorList>
    </citation>
    <scope>NUCLEOTIDE SEQUENCE [LARGE SCALE GENOMIC DNA]</scope>
    <source>
        <strain evidence="1 2">CFSAN060536</strain>
    </source>
</reference>
<proteinExistence type="predicted"/>
<organism evidence="1 2">
    <name type="scientific">Yersinia intermedia</name>
    <dbReference type="NCBI Taxonomy" id="631"/>
    <lineage>
        <taxon>Bacteria</taxon>
        <taxon>Pseudomonadati</taxon>
        <taxon>Pseudomonadota</taxon>
        <taxon>Gammaproteobacteria</taxon>
        <taxon>Enterobacterales</taxon>
        <taxon>Yersiniaceae</taxon>
        <taxon>Yersinia</taxon>
    </lineage>
</organism>
<dbReference type="RefSeq" id="WP_042568351.1">
    <property type="nucleotide sequence ID" value="NZ_CBCPKE010000027.1"/>
</dbReference>
<dbReference type="Proteomes" id="UP000196440">
    <property type="component" value="Unassembled WGS sequence"/>
</dbReference>
<evidence type="ECO:0000313" key="2">
    <source>
        <dbReference type="Proteomes" id="UP000196440"/>
    </source>
</evidence>
<sequence length="60" mass="6624">MQNTLLLDRTAWDLVLDANGDIAMASLPYSIAQDVASAIKTFIGECWYDTSQGVPYVTNR</sequence>
<dbReference type="EMBL" id="NHOI01000011">
    <property type="protein sequence ID" value="OVZ87100.1"/>
    <property type="molecule type" value="Genomic_DNA"/>
</dbReference>
<protein>
    <submittedName>
        <fullName evidence="1">Uncharacterized protein</fullName>
    </submittedName>
</protein>
<dbReference type="KEGG" id="yin:CH53_457"/>